<feature type="binding site" evidence="18">
    <location>
        <position position="77"/>
    </location>
    <ligand>
        <name>a divalent metal cation</name>
        <dbReference type="ChEBI" id="CHEBI:60240"/>
    </ligand>
</feature>
<dbReference type="PROSITE" id="PS01069">
    <property type="entry name" value="DAGK_PROKAR"/>
    <property type="match status" value="1"/>
</dbReference>
<feature type="binding site" evidence="17">
    <location>
        <position position="29"/>
    </location>
    <ligand>
        <name>ATP</name>
        <dbReference type="ChEBI" id="CHEBI:30616"/>
    </ligand>
</feature>
<evidence type="ECO:0000313" key="20">
    <source>
        <dbReference type="EMBL" id="AJO22564.1"/>
    </source>
</evidence>
<name>A0A0C5C7C6_HEYCO</name>
<comment type="cofactor">
    <cofactor evidence="18">
        <name>Mg(2+)</name>
        <dbReference type="ChEBI" id="CHEBI:18420"/>
    </cofactor>
    <text evidence="18">Mn(2+), Zn(2+), Cd(2+) and Co(2+) support activity to lesser extents.</text>
</comment>
<comment type="similarity">
    <text evidence="2">Belongs to the bacterial diacylglycerol kinase family.</text>
</comment>
<keyword evidence="3" id="KW-1003">Cell membrane</keyword>
<dbReference type="GO" id="GO:0046872">
    <property type="term" value="F:metal ion binding"/>
    <property type="evidence" value="ECO:0007669"/>
    <property type="project" value="UniProtKB-KW"/>
</dbReference>
<keyword evidence="13" id="KW-0594">Phospholipid biosynthesis</keyword>
<feature type="binding site" evidence="17">
    <location>
        <position position="77"/>
    </location>
    <ligand>
        <name>ATP</name>
        <dbReference type="ChEBI" id="CHEBI:30616"/>
    </ligand>
</feature>
<reference evidence="23" key="3">
    <citation type="submission" date="2016-01" db="EMBL/GenBank/DDBJ databases">
        <authorList>
            <person name="Mitreva M."/>
            <person name="Pepin K.H."/>
            <person name="Mihindukulasuriya K.A."/>
            <person name="Fulton R."/>
            <person name="Fronick C."/>
            <person name="O'Laughlin M."/>
            <person name="Miner T."/>
            <person name="Herter B."/>
            <person name="Rosa B.A."/>
            <person name="Cordes M."/>
            <person name="Tomlinson C."/>
            <person name="Wollam A."/>
            <person name="Palsikar V.B."/>
            <person name="Mardis E.R."/>
            <person name="Wilson R.K."/>
        </authorList>
    </citation>
    <scope>NUCLEOTIDE SEQUENCE [LARGE SCALE GENOMIC DNA]</scope>
    <source>
        <strain evidence="23">GED7749B</strain>
    </source>
</reference>
<keyword evidence="4" id="KW-0444">Lipid biosynthesis</keyword>
<keyword evidence="12 19" id="KW-0472">Membrane</keyword>
<feature type="binding site" evidence="17">
    <location>
        <begin position="96"/>
        <end position="97"/>
    </location>
    <ligand>
        <name>ATP</name>
        <dbReference type="ChEBI" id="CHEBI:30616"/>
    </ligand>
</feature>
<feature type="transmembrane region" description="Helical" evidence="19">
    <location>
        <begin position="97"/>
        <end position="119"/>
    </location>
</feature>
<evidence type="ECO:0000256" key="19">
    <source>
        <dbReference type="SAM" id="Phobius"/>
    </source>
</evidence>
<feature type="transmembrane region" description="Helical" evidence="19">
    <location>
        <begin position="32"/>
        <end position="50"/>
    </location>
</feature>
<dbReference type="GO" id="GO:0016301">
    <property type="term" value="F:kinase activity"/>
    <property type="evidence" value="ECO:0007669"/>
    <property type="project" value="UniProtKB-KW"/>
</dbReference>
<evidence type="ECO:0000256" key="2">
    <source>
        <dbReference type="ARBA" id="ARBA00005967"/>
    </source>
</evidence>
<dbReference type="AlphaFoldDB" id="A0A0C5C7C6"/>
<feature type="binding site" evidence="18">
    <location>
        <position position="29"/>
    </location>
    <ligand>
        <name>a divalent metal cation</name>
        <dbReference type="ChEBI" id="CHEBI:60240"/>
    </ligand>
</feature>
<keyword evidence="6 19" id="KW-0812">Transmembrane</keyword>
<evidence type="ECO:0000256" key="11">
    <source>
        <dbReference type="ARBA" id="ARBA00023098"/>
    </source>
</evidence>
<keyword evidence="14" id="KW-1208">Phospholipid metabolism</keyword>
<dbReference type="Gene3D" id="1.10.287.3610">
    <property type="match status" value="1"/>
</dbReference>
<reference evidence="20" key="1">
    <citation type="submission" date="2015-01" db="EMBL/GenBank/DDBJ databases">
        <title>Comparative genome analysis of Bacillus coagulans HM-08, Clostridium butyricum HM-68, Bacillus subtilis HM-66 and Bacillus licheniformis BL-09.</title>
        <authorList>
            <person name="Zhang H."/>
        </authorList>
    </citation>
    <scope>NUCLEOTIDE SEQUENCE [LARGE SCALE GENOMIC DNA]</scope>
    <source>
        <strain evidence="20">HM-08</strain>
    </source>
</reference>
<organism evidence="21 23">
    <name type="scientific">Heyndrickxia coagulans</name>
    <name type="common">Weizmannia coagulans</name>
    <dbReference type="NCBI Taxonomy" id="1398"/>
    <lineage>
        <taxon>Bacteria</taxon>
        <taxon>Bacillati</taxon>
        <taxon>Bacillota</taxon>
        <taxon>Bacilli</taxon>
        <taxon>Bacillales</taxon>
        <taxon>Bacillaceae</taxon>
        <taxon>Heyndrickxia</taxon>
    </lineage>
</organism>
<dbReference type="EMBL" id="CP010525">
    <property type="protein sequence ID" value="AJO22564.1"/>
    <property type="molecule type" value="Genomic_DNA"/>
</dbReference>
<keyword evidence="18" id="KW-0479">Metal-binding</keyword>
<protein>
    <submittedName>
        <fullName evidence="20">Diacylglycerol kinase</fullName>
    </submittedName>
    <submittedName>
        <fullName evidence="21">Putative undecaprenol kinase</fullName>
    </submittedName>
</protein>
<evidence type="ECO:0000256" key="4">
    <source>
        <dbReference type="ARBA" id="ARBA00022516"/>
    </source>
</evidence>
<keyword evidence="18" id="KW-0460">Magnesium</keyword>
<evidence type="ECO:0000313" key="21">
    <source>
        <dbReference type="EMBL" id="KWZ84066.1"/>
    </source>
</evidence>
<keyword evidence="5" id="KW-0808">Transferase</keyword>
<evidence type="ECO:0000256" key="8">
    <source>
        <dbReference type="ARBA" id="ARBA00022777"/>
    </source>
</evidence>
<evidence type="ECO:0000256" key="10">
    <source>
        <dbReference type="ARBA" id="ARBA00022989"/>
    </source>
</evidence>
<comment type="subcellular location">
    <subcellularLocation>
        <location evidence="1">Cell membrane</location>
        <topology evidence="1">Multi-pass membrane protein</topology>
    </subcellularLocation>
</comment>
<evidence type="ECO:0000256" key="9">
    <source>
        <dbReference type="ARBA" id="ARBA00022840"/>
    </source>
</evidence>
<sequence length="131" mass="14646">MDLNDKKIPKYRTPFRPAVEGLFATIRQERNFRFHLLAAFCACLLGFFFSLSKTEWIAILISIFGVIAMELMNTAIERAVDLTVGQKYHPLAKLAKDAAAAAVLMWAVLAAIIGCIVFLPKLWHVFQGAAF</sequence>
<evidence type="ECO:0000313" key="22">
    <source>
        <dbReference type="Proteomes" id="UP000032024"/>
    </source>
</evidence>
<evidence type="ECO:0000256" key="5">
    <source>
        <dbReference type="ARBA" id="ARBA00022679"/>
    </source>
</evidence>
<reference evidence="21" key="4">
    <citation type="submission" date="2016-01" db="EMBL/GenBank/DDBJ databases">
        <authorList>
            <person name="Oliw E.H."/>
        </authorList>
    </citation>
    <scope>NUCLEOTIDE SEQUENCE [LARGE SCALE GENOMIC DNA]</scope>
    <source>
        <strain evidence="21">GED7749B</strain>
    </source>
</reference>
<dbReference type="PANTHER" id="PTHR34299:SF1">
    <property type="entry name" value="DIACYLGLYCEROL KINASE"/>
    <property type="match status" value="1"/>
</dbReference>
<dbReference type="Proteomes" id="UP000032024">
    <property type="component" value="Chromosome"/>
</dbReference>
<dbReference type="RefSeq" id="WP_014097984.1">
    <property type="nucleotide sequence ID" value="NZ_CP010525.1"/>
</dbReference>
<dbReference type="GO" id="GO:0008654">
    <property type="term" value="P:phospholipid biosynthetic process"/>
    <property type="evidence" value="ECO:0007669"/>
    <property type="project" value="UniProtKB-KW"/>
</dbReference>
<evidence type="ECO:0000256" key="7">
    <source>
        <dbReference type="ARBA" id="ARBA00022741"/>
    </source>
</evidence>
<feature type="active site" description="Proton acceptor" evidence="15">
    <location>
        <position position="70"/>
    </location>
</feature>
<dbReference type="PANTHER" id="PTHR34299">
    <property type="entry name" value="DIACYLGLYCEROL KINASE"/>
    <property type="match status" value="1"/>
</dbReference>
<reference evidence="22" key="2">
    <citation type="submission" date="2015-01" db="EMBL/GenBank/DDBJ databases">
        <title>Comparative genome analysis of Bacillus coagulans HM-08, Clostridium butyricum HM-68, Bacillus subtilis HM-66 and Bacillus paralicheniformis BL-09.</title>
        <authorList>
            <person name="Zhang H."/>
        </authorList>
    </citation>
    <scope>NUCLEOTIDE SEQUENCE [LARGE SCALE GENOMIC DNA]</scope>
    <source>
        <strain evidence="22">HM-08</strain>
    </source>
</reference>
<dbReference type="GO" id="GO:0005886">
    <property type="term" value="C:plasma membrane"/>
    <property type="evidence" value="ECO:0007669"/>
    <property type="project" value="UniProtKB-SubCell"/>
</dbReference>
<dbReference type="Proteomes" id="UP000070376">
    <property type="component" value="Unassembled WGS sequence"/>
</dbReference>
<keyword evidence="7 17" id="KW-0547">Nucleotide-binding</keyword>
<keyword evidence="22" id="KW-1185">Reference proteome</keyword>
<accession>A0A0C5C7C6</accession>
<evidence type="ECO:0000256" key="6">
    <source>
        <dbReference type="ARBA" id="ARBA00022692"/>
    </source>
</evidence>
<keyword evidence="11" id="KW-0443">Lipid metabolism</keyword>
<evidence type="ECO:0000313" key="23">
    <source>
        <dbReference type="Proteomes" id="UP000070376"/>
    </source>
</evidence>
<evidence type="ECO:0000256" key="1">
    <source>
        <dbReference type="ARBA" id="ARBA00004651"/>
    </source>
</evidence>
<dbReference type="InterPro" id="IPR000829">
    <property type="entry name" value="DAGK"/>
</dbReference>
<feature type="transmembrane region" description="Helical" evidence="19">
    <location>
        <begin position="56"/>
        <end position="76"/>
    </location>
</feature>
<keyword evidence="9 17" id="KW-0067">ATP-binding</keyword>
<dbReference type="EMBL" id="LRPN01000033">
    <property type="protein sequence ID" value="KWZ84066.1"/>
    <property type="molecule type" value="Genomic_DNA"/>
</dbReference>
<dbReference type="STRING" id="1398.AB434_3506"/>
<keyword evidence="10 19" id="KW-1133">Transmembrane helix</keyword>
<dbReference type="InterPro" id="IPR033717">
    <property type="entry name" value="UDPK"/>
</dbReference>
<evidence type="ECO:0000256" key="14">
    <source>
        <dbReference type="ARBA" id="ARBA00023264"/>
    </source>
</evidence>
<evidence type="ECO:0000256" key="15">
    <source>
        <dbReference type="PIRSR" id="PIRSR600829-1"/>
    </source>
</evidence>
<evidence type="ECO:0000256" key="16">
    <source>
        <dbReference type="PIRSR" id="PIRSR600829-2"/>
    </source>
</evidence>
<dbReference type="Pfam" id="PF01219">
    <property type="entry name" value="DAGK_prokar"/>
    <property type="match status" value="1"/>
</dbReference>
<evidence type="ECO:0000256" key="12">
    <source>
        <dbReference type="ARBA" id="ARBA00023136"/>
    </source>
</evidence>
<proteinExistence type="inferred from homology"/>
<keyword evidence="8 21" id="KW-0418">Kinase</keyword>
<dbReference type="CDD" id="cd14265">
    <property type="entry name" value="UDPK_IM_like"/>
    <property type="match status" value="1"/>
</dbReference>
<gene>
    <name evidence="21" type="ORF">HMPREF3213_01125</name>
    <name evidence="20" type="ORF">SB48_HM08orf02799</name>
</gene>
<dbReference type="PATRIC" id="fig|1398.18.peg.1777"/>
<evidence type="ECO:0000256" key="3">
    <source>
        <dbReference type="ARBA" id="ARBA00022475"/>
    </source>
</evidence>
<evidence type="ECO:0000256" key="18">
    <source>
        <dbReference type="PIRSR" id="PIRSR600829-4"/>
    </source>
</evidence>
<feature type="binding site" evidence="16">
    <location>
        <position position="70"/>
    </location>
    <ligand>
        <name>substrate</name>
    </ligand>
</feature>
<dbReference type="GeneID" id="93259490"/>
<evidence type="ECO:0000256" key="17">
    <source>
        <dbReference type="PIRSR" id="PIRSR600829-3"/>
    </source>
</evidence>
<dbReference type="GO" id="GO:0005524">
    <property type="term" value="F:ATP binding"/>
    <property type="evidence" value="ECO:0007669"/>
    <property type="project" value="UniProtKB-KW"/>
</dbReference>
<evidence type="ECO:0000256" key="13">
    <source>
        <dbReference type="ARBA" id="ARBA00023209"/>
    </source>
</evidence>
<dbReference type="InterPro" id="IPR036945">
    <property type="entry name" value="DAGK_sf"/>
</dbReference>